<gene>
    <name evidence="1" type="ordered locus">Rpdx1_2949</name>
</gene>
<sequence>MVEDKEVTRKGGRPKIKYKKTKLPAHLQKKKRPAQSRAMRVLYKNPVERARVLMRLDRAREIRKAALNGTPPRLGVPAGWTREQAEMQRVYDGIKADLLIDRMKAEGMIPETPTSDFEVIFVEVAGNRTELRVPKTEAAMAEAALREAMIGAMSPLTHANNRVPFIRTVLEWTKKKPATDSNVNVSSEDWLEAALKDNDGYRAGEGSAS</sequence>
<organism evidence="1 2">
    <name type="scientific">Rhodopseudomonas palustris (strain DX-1)</name>
    <dbReference type="NCBI Taxonomy" id="652103"/>
    <lineage>
        <taxon>Bacteria</taxon>
        <taxon>Pseudomonadati</taxon>
        <taxon>Pseudomonadota</taxon>
        <taxon>Alphaproteobacteria</taxon>
        <taxon>Hyphomicrobiales</taxon>
        <taxon>Nitrobacteraceae</taxon>
        <taxon>Rhodopseudomonas</taxon>
    </lineage>
</organism>
<evidence type="ECO:0000313" key="1">
    <source>
        <dbReference type="EMBL" id="ADU44530.1"/>
    </source>
</evidence>
<dbReference type="STRING" id="652103.Rpdx1_2949"/>
<evidence type="ECO:0000313" key="2">
    <source>
        <dbReference type="Proteomes" id="UP000001402"/>
    </source>
</evidence>
<reference evidence="1" key="1">
    <citation type="submission" date="2010-12" db="EMBL/GenBank/DDBJ databases">
        <title>Complete sequence of Rhodopseudomonas palustris DX-1.</title>
        <authorList>
            <consortium name="US DOE Joint Genome Institute"/>
            <person name="Lucas S."/>
            <person name="Copeland A."/>
            <person name="Lapidus A."/>
            <person name="Cheng J.-F."/>
            <person name="Goodwin L."/>
            <person name="Pitluck S."/>
            <person name="Misra M."/>
            <person name="Chertkov O."/>
            <person name="Detter J.C."/>
            <person name="Han C."/>
            <person name="Tapia R."/>
            <person name="Land M."/>
            <person name="Hauser L."/>
            <person name="Kyrpides N."/>
            <person name="Ivanova N."/>
            <person name="Ovchinnikova G."/>
            <person name="Logan B."/>
            <person name="Oda Y."/>
            <person name="Harwood C."/>
            <person name="Woyke T."/>
        </authorList>
    </citation>
    <scope>NUCLEOTIDE SEQUENCE [LARGE SCALE GENOMIC DNA]</scope>
    <source>
        <strain evidence="1">DX-1</strain>
    </source>
</reference>
<protein>
    <submittedName>
        <fullName evidence="1">Uncharacterized protein</fullName>
    </submittedName>
</protein>
<name>E6VL35_RHOPX</name>
<proteinExistence type="predicted"/>
<accession>E6VL35</accession>
<dbReference type="KEGG" id="rpx:Rpdx1_2949"/>
<dbReference type="HOGENOM" id="CLU_1314591_0_0_5"/>
<dbReference type="EMBL" id="CP002418">
    <property type="protein sequence ID" value="ADU44530.1"/>
    <property type="molecule type" value="Genomic_DNA"/>
</dbReference>
<dbReference type="Proteomes" id="UP000001402">
    <property type="component" value="Chromosome"/>
</dbReference>
<dbReference type="AlphaFoldDB" id="E6VL35"/>
<dbReference type="BioCyc" id="RPAL652103:RPDX1_RS14530-MONOMER"/>